<evidence type="ECO:0000313" key="2">
    <source>
        <dbReference type="EMBL" id="SPD71841.1"/>
    </source>
</evidence>
<feature type="domain" description="ORC1/DEAH AAA+ ATPase" evidence="1">
    <location>
        <begin position="42"/>
        <end position="170"/>
    </location>
</feature>
<evidence type="ECO:0000259" key="1">
    <source>
        <dbReference type="Pfam" id="PF13401"/>
    </source>
</evidence>
<dbReference type="GO" id="GO:0016887">
    <property type="term" value="F:ATP hydrolysis activity"/>
    <property type="evidence" value="ECO:0007669"/>
    <property type="project" value="InterPro"/>
</dbReference>
<dbReference type="InterPro" id="IPR027417">
    <property type="entry name" value="P-loop_NTPase"/>
</dbReference>
<accession>A0A445MQW2</accession>
<protein>
    <submittedName>
        <fullName evidence="2">Putative ATPase associated with various cellular activities AAA_5</fullName>
    </submittedName>
</protein>
<dbReference type="AlphaFoldDB" id="A0A445MQW2"/>
<name>A0A445MQW2_9BACT</name>
<dbReference type="PANTHER" id="PTHR35894:SF1">
    <property type="entry name" value="PHOSPHORIBULOKINASE _ URIDINE KINASE FAMILY"/>
    <property type="match status" value="1"/>
</dbReference>
<dbReference type="InterPro" id="IPR052026">
    <property type="entry name" value="ExeA_AAA_ATPase_DNA-bind"/>
</dbReference>
<organism evidence="2">
    <name type="scientific">uncultured Desulfobacterium sp</name>
    <dbReference type="NCBI Taxonomy" id="201089"/>
    <lineage>
        <taxon>Bacteria</taxon>
        <taxon>Pseudomonadati</taxon>
        <taxon>Thermodesulfobacteriota</taxon>
        <taxon>Desulfobacteria</taxon>
        <taxon>Desulfobacterales</taxon>
        <taxon>Desulfobacteriaceae</taxon>
        <taxon>Desulfobacterium</taxon>
        <taxon>environmental samples</taxon>
    </lineage>
</organism>
<gene>
    <name evidence="2" type="ORF">PITCH_A1070015</name>
</gene>
<dbReference type="Gene3D" id="3.40.50.300">
    <property type="entry name" value="P-loop containing nucleotide triphosphate hydrolases"/>
    <property type="match status" value="1"/>
</dbReference>
<sequence length="266" mass="30077">MYLEYWGLKSFPFDNIPDPDIFYMSSPHVEGLTRLLYAARNKKALSMLTGDVGSGKTALMKVFINKLLSEDSYDIAQISNPCHDSTEFLRDILYKLGMTEVPAKRFEIIRALEQMLTAKARSGKDIVIIVDEAQLLSPAALEEVRLLQNFNASAMPFISIFLLGQPGLLDNIKRQRQVCQRVSVSYFLRPLDLNDTARYIFFRQRKAGLKSNVFTRQAIEMIYRHSRGLAGVINNLCDMAFLVGFGEKKKAINLAIIKDVIQDGAI</sequence>
<dbReference type="SUPFAM" id="SSF52540">
    <property type="entry name" value="P-loop containing nucleoside triphosphate hydrolases"/>
    <property type="match status" value="1"/>
</dbReference>
<dbReference type="PANTHER" id="PTHR35894">
    <property type="entry name" value="GENERAL SECRETION PATHWAY PROTEIN A-RELATED"/>
    <property type="match status" value="1"/>
</dbReference>
<dbReference type="EMBL" id="OJIN01000010">
    <property type="protein sequence ID" value="SPD71841.1"/>
    <property type="molecule type" value="Genomic_DNA"/>
</dbReference>
<proteinExistence type="predicted"/>
<dbReference type="Pfam" id="PF13401">
    <property type="entry name" value="AAA_22"/>
    <property type="match status" value="1"/>
</dbReference>
<reference evidence="2" key="1">
    <citation type="submission" date="2018-01" db="EMBL/GenBank/DDBJ databases">
        <authorList>
            <person name="Regsiter A."/>
            <person name="William W."/>
        </authorList>
    </citation>
    <scope>NUCLEOTIDE SEQUENCE</scope>
    <source>
        <strain evidence="2">TRIP AH-1</strain>
    </source>
</reference>
<dbReference type="InterPro" id="IPR049945">
    <property type="entry name" value="AAA_22"/>
</dbReference>